<dbReference type="PROSITE" id="PS51084">
    <property type="entry name" value="HIT_2"/>
    <property type="match status" value="1"/>
</dbReference>
<name>A0ABW5C873_9PROT</name>
<dbReference type="RefSeq" id="WP_377315300.1">
    <property type="nucleotide sequence ID" value="NZ_JBHUIY010000010.1"/>
</dbReference>
<comment type="caution">
    <text evidence="3">The sequence shown here is derived from an EMBL/GenBank/DDBJ whole genome shotgun (WGS) entry which is preliminary data.</text>
</comment>
<dbReference type="Pfam" id="PF01230">
    <property type="entry name" value="HIT"/>
    <property type="match status" value="1"/>
</dbReference>
<dbReference type="InterPro" id="IPR026026">
    <property type="entry name" value="HIT_Hint"/>
</dbReference>
<dbReference type="InterPro" id="IPR036265">
    <property type="entry name" value="HIT-like_sf"/>
</dbReference>
<dbReference type="SUPFAM" id="SSF54197">
    <property type="entry name" value="HIT-like"/>
    <property type="match status" value="1"/>
</dbReference>
<feature type="domain" description="HIT" evidence="2">
    <location>
        <begin position="34"/>
        <end position="103"/>
    </location>
</feature>
<proteinExistence type="predicted"/>
<reference evidence="4" key="1">
    <citation type="journal article" date="2019" name="Int. J. Syst. Evol. Microbiol.">
        <title>The Global Catalogue of Microorganisms (GCM) 10K type strain sequencing project: providing services to taxonomists for standard genome sequencing and annotation.</title>
        <authorList>
            <consortium name="The Broad Institute Genomics Platform"/>
            <consortium name="The Broad Institute Genome Sequencing Center for Infectious Disease"/>
            <person name="Wu L."/>
            <person name="Ma J."/>
        </authorList>
    </citation>
    <scope>NUCLEOTIDE SEQUENCE [LARGE SCALE GENOMIC DNA]</scope>
    <source>
        <strain evidence="4">KCTC 15012</strain>
    </source>
</reference>
<sequence length="134" mass="14696">MFALHPRLTADTAPVTDWPLCRVLLLDDRTYPWLVLVPRRPAIAEIGELDPADRATLIEEIARAGAVLRATLSPERINVAALGNVVPQLHVHLIARFTTDPAWPRPVWGAVPATPYGADALAAEAALWRERLGE</sequence>
<evidence type="ECO:0000259" key="2">
    <source>
        <dbReference type="PROSITE" id="PS51084"/>
    </source>
</evidence>
<dbReference type="Proteomes" id="UP001597296">
    <property type="component" value="Unassembled WGS sequence"/>
</dbReference>
<organism evidence="3 4">
    <name type="scientific">Phaeospirillum tilakii</name>
    <dbReference type="NCBI Taxonomy" id="741673"/>
    <lineage>
        <taxon>Bacteria</taxon>
        <taxon>Pseudomonadati</taxon>
        <taxon>Pseudomonadota</taxon>
        <taxon>Alphaproteobacteria</taxon>
        <taxon>Rhodospirillales</taxon>
        <taxon>Rhodospirillaceae</taxon>
        <taxon>Phaeospirillum</taxon>
    </lineage>
</organism>
<accession>A0ABW5C873</accession>
<dbReference type="PIRSF" id="PIRSF000714">
    <property type="entry name" value="HIT"/>
    <property type="match status" value="1"/>
</dbReference>
<dbReference type="Gene3D" id="3.30.428.10">
    <property type="entry name" value="HIT-like"/>
    <property type="match status" value="1"/>
</dbReference>
<gene>
    <name evidence="3" type="ORF">ACFSNB_06875</name>
</gene>
<protein>
    <submittedName>
        <fullName evidence="3">HIT domain-containing protein</fullName>
    </submittedName>
</protein>
<dbReference type="InterPro" id="IPR011146">
    <property type="entry name" value="HIT-like"/>
</dbReference>
<dbReference type="EMBL" id="JBHUIY010000010">
    <property type="protein sequence ID" value="MFD2233524.1"/>
    <property type="molecule type" value="Genomic_DNA"/>
</dbReference>
<comment type="caution">
    <text evidence="1">Lacks conserved residue(s) required for the propagation of feature annotation.</text>
</comment>
<evidence type="ECO:0000313" key="4">
    <source>
        <dbReference type="Proteomes" id="UP001597296"/>
    </source>
</evidence>
<evidence type="ECO:0000313" key="3">
    <source>
        <dbReference type="EMBL" id="MFD2233524.1"/>
    </source>
</evidence>
<evidence type="ECO:0000256" key="1">
    <source>
        <dbReference type="PROSITE-ProRule" id="PRU00464"/>
    </source>
</evidence>
<keyword evidence="4" id="KW-1185">Reference proteome</keyword>